<dbReference type="PANTHER" id="PTHR13135:SF0">
    <property type="entry name" value="PHOSPHORYLATED ADAPTER RNA EXPORT PROTEIN"/>
    <property type="match status" value="1"/>
</dbReference>
<dbReference type="GO" id="GO:0005634">
    <property type="term" value="C:nucleus"/>
    <property type="evidence" value="ECO:0007669"/>
    <property type="project" value="UniProtKB-SubCell"/>
</dbReference>
<proteinExistence type="inferred from homology"/>
<dbReference type="InterPro" id="IPR019385">
    <property type="entry name" value="PHAX_RNA-binding_domain"/>
</dbReference>
<evidence type="ECO:0000256" key="1">
    <source>
        <dbReference type="ARBA" id="ARBA00004123"/>
    </source>
</evidence>
<evidence type="ECO:0000256" key="2">
    <source>
        <dbReference type="ARBA" id="ARBA00004496"/>
    </source>
</evidence>
<dbReference type="GO" id="GO:0015031">
    <property type="term" value="P:protein transport"/>
    <property type="evidence" value="ECO:0007669"/>
    <property type="project" value="UniProtKB-KW"/>
</dbReference>
<keyword evidence="9" id="KW-0539">Nucleus</keyword>
<evidence type="ECO:0000256" key="4">
    <source>
        <dbReference type="ARBA" id="ARBA00016856"/>
    </source>
</evidence>
<evidence type="ECO:0000259" key="11">
    <source>
        <dbReference type="Pfam" id="PF10258"/>
    </source>
</evidence>
<organism evidence="12 13">
    <name type="scientific">Papaver atlanticum</name>
    <dbReference type="NCBI Taxonomy" id="357466"/>
    <lineage>
        <taxon>Eukaryota</taxon>
        <taxon>Viridiplantae</taxon>
        <taxon>Streptophyta</taxon>
        <taxon>Embryophyta</taxon>
        <taxon>Tracheophyta</taxon>
        <taxon>Spermatophyta</taxon>
        <taxon>Magnoliopsida</taxon>
        <taxon>Ranunculales</taxon>
        <taxon>Papaveraceae</taxon>
        <taxon>Papaveroideae</taxon>
        <taxon>Papaver</taxon>
    </lineage>
</organism>
<sequence>MHTQILILKSVEKGVDLSGVEPYDLVDTSELHVYVWIFIYWLILVRHFPVSISIFLEINHLNRRCWKLGFMEGSENLLKAVDEDESLEDYQDDDMLDSETLEEGECRIQIGSLQLTETSKSEQGECTGKIGDLGLTEMGTRGDVTANQPSNSKILKRQAKKKKNKNKKTVPAPAINNMNKFVIDTCKRLKERKPYLVWNAVGILGVSALSDLVNEVDAIQACGGQMTADGKRHRYGGGILWGILKKRDPNAYKEIMAKGKEIERQFKQQAPKEINPSLQKTAQSSIAGPMINHTSAGSALAPPLNCRAAPSNIKRERISVMNRIRVPVTYDDLLGDEAEGYE</sequence>
<accession>A0AAD4S0G6</accession>
<dbReference type="PANTHER" id="PTHR13135">
    <property type="entry name" value="CYTOSOLIC RESINIFERATOXIN BINDING PROTEIN RBP-26"/>
    <property type="match status" value="1"/>
</dbReference>
<dbReference type="InterPro" id="IPR038092">
    <property type="entry name" value="PHAX_RNA-binding_sf"/>
</dbReference>
<comment type="caution">
    <text evidence="12">The sequence shown here is derived from an EMBL/GenBank/DDBJ whole genome shotgun (WGS) entry which is preliminary data.</text>
</comment>
<dbReference type="InterPro" id="IPR039047">
    <property type="entry name" value="PHAX"/>
</dbReference>
<evidence type="ECO:0000256" key="9">
    <source>
        <dbReference type="ARBA" id="ARBA00023242"/>
    </source>
</evidence>
<evidence type="ECO:0000256" key="10">
    <source>
        <dbReference type="ARBA" id="ARBA00030834"/>
    </source>
</evidence>
<comment type="similarity">
    <text evidence="3">Belongs to the PHAX family.</text>
</comment>
<evidence type="ECO:0000256" key="8">
    <source>
        <dbReference type="ARBA" id="ARBA00022927"/>
    </source>
</evidence>
<evidence type="ECO:0000256" key="6">
    <source>
        <dbReference type="ARBA" id="ARBA00022490"/>
    </source>
</evidence>
<evidence type="ECO:0000313" key="12">
    <source>
        <dbReference type="EMBL" id="KAI3850796.1"/>
    </source>
</evidence>
<keyword evidence="7" id="KW-0694">RNA-binding</keyword>
<dbReference type="GO" id="GO:0006408">
    <property type="term" value="P:snRNA export from nucleus"/>
    <property type="evidence" value="ECO:0007669"/>
    <property type="project" value="InterPro"/>
</dbReference>
<reference evidence="12" key="1">
    <citation type="submission" date="2022-04" db="EMBL/GenBank/DDBJ databases">
        <title>A functionally conserved STORR gene fusion in Papaver species that diverged 16.8 million years ago.</title>
        <authorList>
            <person name="Catania T."/>
        </authorList>
    </citation>
    <scope>NUCLEOTIDE SEQUENCE</scope>
    <source>
        <strain evidence="12">S-188037</strain>
    </source>
</reference>
<evidence type="ECO:0000256" key="5">
    <source>
        <dbReference type="ARBA" id="ARBA00022448"/>
    </source>
</evidence>
<feature type="domain" description="Phosphorylated adapter RNA export protein RNA-binding" evidence="11">
    <location>
        <begin position="182"/>
        <end position="261"/>
    </location>
</feature>
<comment type="subcellular location">
    <subcellularLocation>
        <location evidence="2">Cytoplasm</location>
    </subcellularLocation>
    <subcellularLocation>
        <location evidence="1">Nucleus</location>
    </subcellularLocation>
</comment>
<keyword evidence="6" id="KW-0963">Cytoplasm</keyword>
<name>A0AAD4S0G6_9MAGN</name>
<keyword evidence="8" id="KW-0653">Protein transport</keyword>
<keyword evidence="13" id="KW-1185">Reference proteome</keyword>
<keyword evidence="5" id="KW-0813">Transport</keyword>
<dbReference type="Proteomes" id="UP001202328">
    <property type="component" value="Unassembled WGS sequence"/>
</dbReference>
<dbReference type="GO" id="GO:0003723">
    <property type="term" value="F:RNA binding"/>
    <property type="evidence" value="ECO:0007669"/>
    <property type="project" value="UniProtKB-KW"/>
</dbReference>
<dbReference type="GO" id="GO:0005737">
    <property type="term" value="C:cytoplasm"/>
    <property type="evidence" value="ECO:0007669"/>
    <property type="project" value="UniProtKB-SubCell"/>
</dbReference>
<dbReference type="Pfam" id="PF10258">
    <property type="entry name" value="PHAX_RNA-bd"/>
    <property type="match status" value="1"/>
</dbReference>
<dbReference type="Gene3D" id="1.10.10.1440">
    <property type="entry name" value="PHAX RNA-binding domain"/>
    <property type="match status" value="1"/>
</dbReference>
<evidence type="ECO:0000256" key="7">
    <source>
        <dbReference type="ARBA" id="ARBA00022884"/>
    </source>
</evidence>
<dbReference type="EMBL" id="JAJJMB010015994">
    <property type="protein sequence ID" value="KAI3850796.1"/>
    <property type="molecule type" value="Genomic_DNA"/>
</dbReference>
<protein>
    <recommendedName>
        <fullName evidence="4">Phosphorylated adapter RNA export protein</fullName>
    </recommendedName>
    <alternativeName>
        <fullName evidence="10">RNA U small nuclear RNA export adapter protein</fullName>
    </alternativeName>
</protein>
<evidence type="ECO:0000256" key="3">
    <source>
        <dbReference type="ARBA" id="ARBA00006094"/>
    </source>
</evidence>
<dbReference type="AlphaFoldDB" id="A0AAD4S0G6"/>
<gene>
    <name evidence="12" type="ORF">MKW98_030856</name>
</gene>
<evidence type="ECO:0000313" key="13">
    <source>
        <dbReference type="Proteomes" id="UP001202328"/>
    </source>
</evidence>